<dbReference type="NCBIfam" id="TIGR01313">
    <property type="entry name" value="therm_gnt_kin"/>
    <property type="match status" value="1"/>
</dbReference>
<evidence type="ECO:0000256" key="4">
    <source>
        <dbReference type="ARBA" id="ARBA00022679"/>
    </source>
</evidence>
<dbReference type="SUPFAM" id="SSF52540">
    <property type="entry name" value="P-loop containing nucleoside triphosphate hydrolases"/>
    <property type="match status" value="1"/>
</dbReference>
<dbReference type="EC" id="2.7.1.12" evidence="3 9"/>
<comment type="pathway">
    <text evidence="1 9">Carbohydrate acid metabolism; D-gluconate degradation.</text>
</comment>
<protein>
    <recommendedName>
        <fullName evidence="3 9">Gluconokinase</fullName>
        <ecNumber evidence="3 9">2.7.1.12</ecNumber>
    </recommendedName>
</protein>
<proteinExistence type="inferred from homology"/>
<evidence type="ECO:0000256" key="2">
    <source>
        <dbReference type="ARBA" id="ARBA00008420"/>
    </source>
</evidence>
<comment type="caution">
    <text evidence="10">The sequence shown here is derived from an EMBL/GenBank/DDBJ whole genome shotgun (WGS) entry which is preliminary data.</text>
</comment>
<dbReference type="AlphaFoldDB" id="A0A9D4XER7"/>
<dbReference type="InterPro" id="IPR027417">
    <property type="entry name" value="P-loop_NTPase"/>
</dbReference>
<organism evidence="10 11">
    <name type="scientific">Pisum sativum</name>
    <name type="common">Garden pea</name>
    <name type="synonym">Lathyrus oleraceus</name>
    <dbReference type="NCBI Taxonomy" id="3888"/>
    <lineage>
        <taxon>Eukaryota</taxon>
        <taxon>Viridiplantae</taxon>
        <taxon>Streptophyta</taxon>
        <taxon>Embryophyta</taxon>
        <taxon>Tracheophyta</taxon>
        <taxon>Spermatophyta</taxon>
        <taxon>Magnoliopsida</taxon>
        <taxon>eudicotyledons</taxon>
        <taxon>Gunneridae</taxon>
        <taxon>Pentapetalae</taxon>
        <taxon>rosids</taxon>
        <taxon>fabids</taxon>
        <taxon>Fabales</taxon>
        <taxon>Fabaceae</taxon>
        <taxon>Papilionoideae</taxon>
        <taxon>50 kb inversion clade</taxon>
        <taxon>NPAAA clade</taxon>
        <taxon>Hologalegina</taxon>
        <taxon>IRL clade</taxon>
        <taxon>Fabeae</taxon>
        <taxon>Lathyrus</taxon>
    </lineage>
</organism>
<comment type="similarity">
    <text evidence="2 9">Belongs to the gluconokinase GntK/GntV family.</text>
</comment>
<dbReference type="InterPro" id="IPR006001">
    <property type="entry name" value="Therm_gnt_kin"/>
</dbReference>
<dbReference type="GO" id="GO:0046316">
    <property type="term" value="F:gluconokinase activity"/>
    <property type="evidence" value="ECO:0007669"/>
    <property type="project" value="UniProtKB-EC"/>
</dbReference>
<evidence type="ECO:0000256" key="1">
    <source>
        <dbReference type="ARBA" id="ARBA00004875"/>
    </source>
</evidence>
<keyword evidence="6 9" id="KW-0418">Kinase</keyword>
<gene>
    <name evidence="10" type="ORF">KIW84_043749</name>
</gene>
<dbReference type="GO" id="GO:0005737">
    <property type="term" value="C:cytoplasm"/>
    <property type="evidence" value="ECO:0007669"/>
    <property type="project" value="TreeGrafter"/>
</dbReference>
<dbReference type="Gramene" id="Psat04G0374900-T1">
    <property type="protein sequence ID" value="KAI5419699.1"/>
    <property type="gene ID" value="KIW84_043749"/>
</dbReference>
<dbReference type="PANTHER" id="PTHR43442">
    <property type="entry name" value="GLUCONOKINASE-RELATED"/>
    <property type="match status" value="1"/>
</dbReference>
<evidence type="ECO:0000256" key="7">
    <source>
        <dbReference type="ARBA" id="ARBA00022840"/>
    </source>
</evidence>
<dbReference type="Pfam" id="PF01202">
    <property type="entry name" value="SKI"/>
    <property type="match status" value="1"/>
</dbReference>
<evidence type="ECO:0000256" key="3">
    <source>
        <dbReference type="ARBA" id="ARBA00012054"/>
    </source>
</evidence>
<dbReference type="EMBL" id="JAMSHJ010000004">
    <property type="protein sequence ID" value="KAI5419699.1"/>
    <property type="molecule type" value="Genomic_DNA"/>
</dbReference>
<keyword evidence="5 9" id="KW-0547">Nucleotide-binding</keyword>
<dbReference type="Gramene" id="Psat4g127040.5">
    <property type="protein sequence ID" value="Psat4g127040.5.cds"/>
    <property type="gene ID" value="Psat4g127040"/>
</dbReference>
<evidence type="ECO:0000256" key="6">
    <source>
        <dbReference type="ARBA" id="ARBA00022777"/>
    </source>
</evidence>
<reference evidence="10 11" key="1">
    <citation type="journal article" date="2022" name="Nat. Genet.">
        <title>Improved pea reference genome and pan-genome highlight genomic features and evolutionary characteristics.</title>
        <authorList>
            <person name="Yang T."/>
            <person name="Liu R."/>
            <person name="Luo Y."/>
            <person name="Hu S."/>
            <person name="Wang D."/>
            <person name="Wang C."/>
            <person name="Pandey M.K."/>
            <person name="Ge S."/>
            <person name="Xu Q."/>
            <person name="Li N."/>
            <person name="Li G."/>
            <person name="Huang Y."/>
            <person name="Saxena R.K."/>
            <person name="Ji Y."/>
            <person name="Li M."/>
            <person name="Yan X."/>
            <person name="He Y."/>
            <person name="Liu Y."/>
            <person name="Wang X."/>
            <person name="Xiang C."/>
            <person name="Varshney R.K."/>
            <person name="Ding H."/>
            <person name="Gao S."/>
            <person name="Zong X."/>
        </authorList>
    </citation>
    <scope>NUCLEOTIDE SEQUENCE [LARGE SCALE GENOMIC DNA]</scope>
    <source>
        <strain evidence="10 11">cv. Zhongwan 6</strain>
    </source>
</reference>
<evidence type="ECO:0000313" key="11">
    <source>
        <dbReference type="Proteomes" id="UP001058974"/>
    </source>
</evidence>
<dbReference type="GO" id="GO:0005524">
    <property type="term" value="F:ATP binding"/>
    <property type="evidence" value="ECO:0007669"/>
    <property type="project" value="UniProtKB-KW"/>
</dbReference>
<dbReference type="GO" id="GO:0005975">
    <property type="term" value="P:carbohydrate metabolic process"/>
    <property type="evidence" value="ECO:0007669"/>
    <property type="project" value="InterPro"/>
</dbReference>
<evidence type="ECO:0000256" key="9">
    <source>
        <dbReference type="RuleBase" id="RU363066"/>
    </source>
</evidence>
<name>A0A9D4XER7_PEA</name>
<dbReference type="Proteomes" id="UP001058974">
    <property type="component" value="Chromosome 4"/>
</dbReference>
<evidence type="ECO:0000313" key="10">
    <source>
        <dbReference type="EMBL" id="KAI5419699.1"/>
    </source>
</evidence>
<dbReference type="Gene3D" id="3.40.50.300">
    <property type="entry name" value="P-loop containing nucleotide triphosphate hydrolases"/>
    <property type="match status" value="1"/>
</dbReference>
<keyword evidence="11" id="KW-1185">Reference proteome</keyword>
<evidence type="ECO:0000256" key="8">
    <source>
        <dbReference type="ARBA" id="ARBA00048090"/>
    </source>
</evidence>
<keyword evidence="4 9" id="KW-0808">Transferase</keyword>
<dbReference type="CDD" id="cd02021">
    <property type="entry name" value="GntK"/>
    <property type="match status" value="1"/>
</dbReference>
<accession>A0A9D4XER7</accession>
<comment type="catalytic activity">
    <reaction evidence="8 9">
        <text>D-gluconate + ATP = 6-phospho-D-gluconate + ADP + H(+)</text>
        <dbReference type="Rhea" id="RHEA:19433"/>
        <dbReference type="ChEBI" id="CHEBI:15378"/>
        <dbReference type="ChEBI" id="CHEBI:18391"/>
        <dbReference type="ChEBI" id="CHEBI:30616"/>
        <dbReference type="ChEBI" id="CHEBI:58759"/>
        <dbReference type="ChEBI" id="CHEBI:456216"/>
        <dbReference type="EC" id="2.7.1.12"/>
    </reaction>
</comment>
<dbReference type="PANTHER" id="PTHR43442:SF3">
    <property type="entry name" value="GLUCONOKINASE-RELATED"/>
    <property type="match status" value="1"/>
</dbReference>
<keyword evidence="7 9" id="KW-0067">ATP-binding</keyword>
<dbReference type="InterPro" id="IPR031322">
    <property type="entry name" value="Shikimate/glucono_kinase"/>
</dbReference>
<sequence length="250" mass="28747">MLYYFSSWIIHFRMQISLTRWFLQVRLSSSWVSAEPEKRNCPSDIITAYLFSWLKLFVIENFSFYDMLSFSLPNLSVGCILNSTIGQKLEKEINYKYLDADDFHSQSNKDKMSVGIPLTDEDRMPWLESLRVAIEEYIINKKGLVLGCSALKKQYREILRSGDPDYTLEGYTSAVNFILLDVPAEVLIARVDKRAAEGKHYMPASLLQSQLDLLKIDESEGILRVDATLSPESIVDTIKEMHPFQGCFQS</sequence>
<evidence type="ECO:0000256" key="5">
    <source>
        <dbReference type="ARBA" id="ARBA00022741"/>
    </source>
</evidence>